<reference evidence="3 4" key="1">
    <citation type="journal article" date="2004" name="Proc. Natl. Acad. Sci. U.S.A.">
        <title>The diploid genome sequence of Candida albicans.</title>
        <authorList>
            <person name="Jones T."/>
            <person name="Federspiel N.A."/>
            <person name="Chibana H."/>
            <person name="Dungan J."/>
            <person name="Kalman S."/>
            <person name="Magee B.B."/>
            <person name="Newport G."/>
            <person name="Thorstenson Y.R."/>
            <person name="Agabian N."/>
            <person name="Magee P.T."/>
            <person name="Davis R.W."/>
            <person name="Scherer S."/>
        </authorList>
    </citation>
    <scope>NUCLEOTIDE SEQUENCE [LARGE SCALE GENOMIC DNA]</scope>
    <source>
        <strain evidence="4">SC5314 / ATCC MYA-2876</strain>
    </source>
</reference>
<feature type="compositionally biased region" description="Polar residues" evidence="1">
    <location>
        <begin position="611"/>
        <end position="624"/>
    </location>
</feature>
<dbReference type="KEGG" id="cal:CAALFM_C703550CA"/>
<evidence type="ECO:0000313" key="2">
    <source>
        <dbReference type="CGD" id="CAL0000199394"/>
    </source>
</evidence>
<gene>
    <name evidence="3" type="ordered locus">CAALFM_C703550CA</name>
    <name evidence="2" type="ordered locus">orf19.13979</name>
</gene>
<dbReference type="CGD" id="CAL0000199394">
    <property type="gene designation" value="orf19.13979"/>
</dbReference>
<dbReference type="OrthoDB" id="4022079at2759"/>
<reference evidence="3 4" key="2">
    <citation type="journal article" date="2007" name="Genome Biol.">
        <title>Assembly of the Candida albicans genome into sixteen supercontigs aligned on the eight chromosomes.</title>
        <authorList>
            <person name="van het Hoog M."/>
            <person name="Rast T.J."/>
            <person name="Martchenko M."/>
            <person name="Grindle S."/>
            <person name="Dignard D."/>
            <person name="Hogues H."/>
            <person name="Cuomo C."/>
            <person name="Berriman M."/>
            <person name="Scherer S."/>
            <person name="Magee B.B."/>
            <person name="Whiteway M."/>
            <person name="Chibana H."/>
            <person name="Nantel A."/>
            <person name="Magee P.T."/>
        </authorList>
    </citation>
    <scope>GENOME REANNOTATION</scope>
    <source>
        <strain evidence="4">SC5314 / ATCC MYA-2876</strain>
    </source>
</reference>
<evidence type="ECO:0000313" key="3">
    <source>
        <dbReference type="EMBL" id="AOW30697.1"/>
    </source>
</evidence>
<accession>A0A1D8PRE1</accession>
<protein>
    <submittedName>
        <fullName evidence="3">Uncharacterized protein</fullName>
    </submittedName>
</protein>
<dbReference type="GeneID" id="3646235"/>
<proteinExistence type="predicted"/>
<organism evidence="3 4">
    <name type="scientific">Candida albicans (strain SC5314 / ATCC MYA-2876)</name>
    <name type="common">Yeast</name>
    <dbReference type="NCBI Taxonomy" id="237561"/>
    <lineage>
        <taxon>Eukaryota</taxon>
        <taxon>Fungi</taxon>
        <taxon>Dikarya</taxon>
        <taxon>Ascomycota</taxon>
        <taxon>Saccharomycotina</taxon>
        <taxon>Pichiomycetes</taxon>
        <taxon>Debaryomycetaceae</taxon>
        <taxon>Candida/Lodderomyces clade</taxon>
        <taxon>Candida</taxon>
    </lineage>
</organism>
<dbReference type="EMBL" id="CP017629">
    <property type="protein sequence ID" value="AOW30697.1"/>
    <property type="molecule type" value="Genomic_DNA"/>
</dbReference>
<dbReference type="AlphaFoldDB" id="A0A1D8PRE1"/>
<evidence type="ECO:0000313" key="4">
    <source>
        <dbReference type="Proteomes" id="UP000000559"/>
    </source>
</evidence>
<dbReference type="RefSeq" id="XP_712140.1">
    <property type="nucleotide sequence ID" value="XM_707047.1"/>
</dbReference>
<dbReference type="Proteomes" id="UP000000559">
    <property type="component" value="Chromosome 7"/>
</dbReference>
<sequence>MMTTKLSPKQLLLQLSEKLSSSNGRDQLTYDEFAQLYYKVLTILSNHGDTNKVADDENNKSSIDLITPLLNFINLNVNYGQKDTTELIYILARLIWYYLHYQSLLNVDVLLSVFTSLPYTQFCQTNHILQSDTILNYVDYFMLFSFDNDISNKTNEYLKLYTGFIVFINRFIIQFQSIVENWYNNDMKNVNKLLLLMNEYPDGKIWISLLFKIWQNKLNQPTTTIKIMEYLKSTDSTLISYYFQKNLPDSNDLQELNLDSSLKFILQILDHYQMTDNNFVIPWLFNYKFINKLQSCIGIIQNSTKFDIITKFNLLNCKVSFIMSLNYLNFIITQQILQNKFNDKLPDCAVQHFKSFQLPPLSKSNDFVIKNENNDINKPPQLASLDKIFTMIEQNNCYQSLIMIQFQILVSINKLMLDECKSIEYINNQQLVSIADKTENIDQKSLSYLLQEKIVLSYLELSMVSLISPLLMINRFNQKASTSSSTNNETQLVKHFHSNLIFQIFNKILNLNYKSLPKNKIWICLINIINDICYTDLRYIELFIELFEYQLSHQINTHNNKQSNTDKEKTDYLKDDLINSGLKFFIETFKPNHTWNVASSDKSSDQDSRSNQHQQQGHAEGGNTQLYQINLDDYKFLYTGDNYNRFSTSNVYPIHNNFTNTNSMRSK</sequence>
<evidence type="ECO:0000256" key="1">
    <source>
        <dbReference type="SAM" id="MobiDB-lite"/>
    </source>
</evidence>
<feature type="region of interest" description="Disordered" evidence="1">
    <location>
        <begin position="597"/>
        <end position="624"/>
    </location>
</feature>
<keyword evidence="4" id="KW-1185">Reference proteome</keyword>
<reference evidence="3 4" key="3">
    <citation type="journal article" date="2013" name="Genome Biol.">
        <title>Assembly of a phased diploid Candida albicans genome facilitates allele-specific measurements and provides a simple model for repeat and indel structure.</title>
        <authorList>
            <person name="Muzzey D."/>
            <person name="Schwartz K."/>
            <person name="Weissman J.S."/>
            <person name="Sherlock G."/>
        </authorList>
    </citation>
    <scope>NUCLEOTIDE SEQUENCE [LARGE SCALE GENOMIC DNA]</scope>
    <source>
        <strain evidence="4">SC5314 / ATCC MYA-2876</strain>
    </source>
</reference>
<dbReference type="VEuPathDB" id="FungiDB:C7_03550C_A"/>
<name>A0A1D8PRE1_CANAL</name>
<dbReference type="InParanoid" id="A0A1D8PRE1"/>
<dbReference type="STRING" id="237561.A0A1D8PRE1"/>